<proteinExistence type="predicted"/>
<reference evidence="7 8" key="1">
    <citation type="journal article" date="2004" name="Extremophiles">
        <title>Halobacillus locisalis sp. nov., a halophilic bacterium isolated from a marine solar saltern of the Yellow Sea in Korea.</title>
        <authorList>
            <person name="Yoon J.H."/>
            <person name="Kang K.H."/>
            <person name="Oh T.K."/>
            <person name="Park Y.H."/>
        </authorList>
    </citation>
    <scope>NUCLEOTIDE SEQUENCE [LARGE SCALE GENOMIC DNA]</scope>
    <source>
        <strain evidence="7 8">KCTC 3788</strain>
    </source>
</reference>
<evidence type="ECO:0000256" key="2">
    <source>
        <dbReference type="ARBA" id="ARBA00022729"/>
    </source>
</evidence>
<gene>
    <name evidence="7" type="ORF">H0266_10680</name>
</gene>
<evidence type="ECO:0000259" key="6">
    <source>
        <dbReference type="Pfam" id="PF16889"/>
    </source>
</evidence>
<dbReference type="Pfam" id="PF07940">
    <property type="entry name" value="Hepar_II_III_C"/>
    <property type="match status" value="1"/>
</dbReference>
<dbReference type="InterPro" id="IPR008929">
    <property type="entry name" value="Chondroitin_lyas"/>
</dbReference>
<name>A0A838CTV7_9BACI</name>
<dbReference type="Pfam" id="PF16889">
    <property type="entry name" value="Hepar_II_III_N"/>
    <property type="match status" value="1"/>
</dbReference>
<evidence type="ECO:0000256" key="4">
    <source>
        <dbReference type="ARBA" id="ARBA00023239"/>
    </source>
</evidence>
<keyword evidence="4" id="KW-0456">Lyase</keyword>
<evidence type="ECO:0000256" key="3">
    <source>
        <dbReference type="ARBA" id="ARBA00022764"/>
    </source>
</evidence>
<dbReference type="GO" id="GO:0016829">
    <property type="term" value="F:lyase activity"/>
    <property type="evidence" value="ECO:0007669"/>
    <property type="project" value="UniProtKB-KW"/>
</dbReference>
<dbReference type="PANTHER" id="PTHR39210:SF1">
    <property type="entry name" value="HEPARIN-SULFATE LYASE"/>
    <property type="match status" value="1"/>
</dbReference>
<feature type="domain" description="Heparin-sulfate lyase N-terminal" evidence="6">
    <location>
        <begin position="71"/>
        <end position="307"/>
    </location>
</feature>
<dbReference type="InterPro" id="IPR031680">
    <property type="entry name" value="Hepar_II_III_N"/>
</dbReference>
<dbReference type="Gene3D" id="2.70.98.70">
    <property type="match status" value="1"/>
</dbReference>
<comment type="caution">
    <text evidence="7">The sequence shown here is derived from an EMBL/GenBank/DDBJ whole genome shotgun (WGS) entry which is preliminary data.</text>
</comment>
<evidence type="ECO:0000259" key="5">
    <source>
        <dbReference type="Pfam" id="PF07940"/>
    </source>
</evidence>
<evidence type="ECO:0000313" key="7">
    <source>
        <dbReference type="EMBL" id="MBA2175361.1"/>
    </source>
</evidence>
<dbReference type="EMBL" id="JACEFG010000002">
    <property type="protein sequence ID" value="MBA2175361.1"/>
    <property type="molecule type" value="Genomic_DNA"/>
</dbReference>
<dbReference type="Proteomes" id="UP000571017">
    <property type="component" value="Unassembled WGS sequence"/>
</dbReference>
<accession>A0A838CTV7</accession>
<dbReference type="RefSeq" id="WP_181472378.1">
    <property type="nucleotide sequence ID" value="NZ_JACEFG010000002.1"/>
</dbReference>
<organism evidence="7 8">
    <name type="scientific">Halobacillus locisalis</name>
    <dbReference type="NCBI Taxonomy" id="220753"/>
    <lineage>
        <taxon>Bacteria</taxon>
        <taxon>Bacillati</taxon>
        <taxon>Bacillota</taxon>
        <taxon>Bacilli</taxon>
        <taxon>Bacillales</taxon>
        <taxon>Bacillaceae</taxon>
        <taxon>Halobacillus</taxon>
    </lineage>
</organism>
<feature type="domain" description="Heparinase II/III-like C-terminal" evidence="5">
    <location>
        <begin position="402"/>
        <end position="558"/>
    </location>
</feature>
<keyword evidence="3" id="KW-0574">Periplasm</keyword>
<dbReference type="GO" id="GO:0042597">
    <property type="term" value="C:periplasmic space"/>
    <property type="evidence" value="ECO:0007669"/>
    <property type="project" value="UniProtKB-SubCell"/>
</dbReference>
<protein>
    <submittedName>
        <fullName evidence="7">Heparinase II/III family protein</fullName>
    </submittedName>
</protein>
<sequence length="618" mass="71525">MIRSLIFDFGLPWVTNRFLYSMKLKMMRGVPWTENLFEKNIEVKRLNIFKMNTEAIEGFLSSIPSRKNEQIIQAANKATNGIITGFSSIDLDYGSELNWHYHPISKVQIDNKKKWYEIPDFDPSRGDIKVVWEASRLTHFFYLARAYMLTKDMKYYQAYSRQLEDWIKNNPYSFGANYKCGQEATLRMISALIGHSVFHNYGLITDKDQKNLKELVRGSYKKVLSNFFYANKCIKNNHTLSEICGLIIGSWCCEDSSSLVRAYKMMDREISRQFSDDGGYIQNSFNYQRLALQIMECVLKLSEVTNVILSDNSKDLILKSAHQMYQMQDESGDLPNRGANDGALIFPVTSCSYRDFRSVINTINTLLSNERLYDKGLYDEEILWFSNKKLNDIPVKNLKRTSNAYFEAGIFSLRKNEDSFLMTILKNNKTRPSHMDQLHVDLWHRGINVFCDNGSYSYADPIGKNLSLTSSHNTAKVNEVEQMNKKGAFLVTDWTKSQDVSFTESSFNGTLISRNGYKHKRNIESTETGYRVSDVIYGKGIGCEFRFHTPCDVEITPIGFDLYYNGRILTSIETKGVVEVKKAYRSQQYMRKEEIKCITVKGEKLSEQYQMSFDIKLI</sequence>
<keyword evidence="8" id="KW-1185">Reference proteome</keyword>
<comment type="subcellular location">
    <subcellularLocation>
        <location evidence="1">Periplasm</location>
    </subcellularLocation>
</comment>
<dbReference type="PANTHER" id="PTHR39210">
    <property type="entry name" value="HEPARIN-SULFATE LYASE"/>
    <property type="match status" value="1"/>
</dbReference>
<evidence type="ECO:0000256" key="1">
    <source>
        <dbReference type="ARBA" id="ARBA00004418"/>
    </source>
</evidence>
<dbReference type="SUPFAM" id="SSF48230">
    <property type="entry name" value="Chondroitin AC/alginate lyase"/>
    <property type="match status" value="1"/>
</dbReference>
<dbReference type="InterPro" id="IPR012480">
    <property type="entry name" value="Hepar_II_III_C"/>
</dbReference>
<dbReference type="AlphaFoldDB" id="A0A838CTV7"/>
<evidence type="ECO:0000313" key="8">
    <source>
        <dbReference type="Proteomes" id="UP000571017"/>
    </source>
</evidence>
<dbReference type="Gene3D" id="1.50.10.100">
    <property type="entry name" value="Chondroitin AC/alginate lyase"/>
    <property type="match status" value="1"/>
</dbReference>
<keyword evidence="2" id="KW-0732">Signal</keyword>